<evidence type="ECO:0000313" key="2">
    <source>
        <dbReference type="Proteomes" id="UP001169760"/>
    </source>
</evidence>
<name>A0AAW7XBS3_9GAMM</name>
<dbReference type="EMBL" id="JAUOPB010000148">
    <property type="protein sequence ID" value="MDO6425024.1"/>
    <property type="molecule type" value="Genomic_DNA"/>
</dbReference>
<comment type="caution">
    <text evidence="1">The sequence shown here is derived from an EMBL/GenBank/DDBJ whole genome shotgun (WGS) entry which is preliminary data.</text>
</comment>
<proteinExistence type="predicted"/>
<dbReference type="Proteomes" id="UP001169760">
    <property type="component" value="Unassembled WGS sequence"/>
</dbReference>
<gene>
    <name evidence="1" type="ORF">Q4521_21250</name>
</gene>
<organism evidence="1 2">
    <name type="scientific">Saccharophagus degradans</name>
    <dbReference type="NCBI Taxonomy" id="86304"/>
    <lineage>
        <taxon>Bacteria</taxon>
        <taxon>Pseudomonadati</taxon>
        <taxon>Pseudomonadota</taxon>
        <taxon>Gammaproteobacteria</taxon>
        <taxon>Cellvibrionales</taxon>
        <taxon>Cellvibrionaceae</taxon>
        <taxon>Saccharophagus</taxon>
    </lineage>
</organism>
<reference evidence="1" key="1">
    <citation type="submission" date="2023-07" db="EMBL/GenBank/DDBJ databases">
        <title>Genome content predicts the carbon catabolic preferences of heterotrophic bacteria.</title>
        <authorList>
            <person name="Gralka M."/>
        </authorList>
    </citation>
    <scope>NUCLEOTIDE SEQUENCE</scope>
    <source>
        <strain evidence="1">I3M17_2</strain>
    </source>
</reference>
<protein>
    <submittedName>
        <fullName evidence="1">Uncharacterized protein</fullName>
    </submittedName>
</protein>
<sequence>ELQIKEKMYLTGVSFTYSDEVIDNLILTKHNFEEVLYLDYLFSDFQNHPQSDMVKKTLNISYIPGLMKLKKHYTATNNQKMMKKCDALITKILDDSGRK</sequence>
<dbReference type="AlphaFoldDB" id="A0AAW7XBS3"/>
<feature type="non-terminal residue" evidence="1">
    <location>
        <position position="1"/>
    </location>
</feature>
<dbReference type="RefSeq" id="WP_303494376.1">
    <property type="nucleotide sequence ID" value="NZ_JAUOPB010000148.1"/>
</dbReference>
<feature type="non-terminal residue" evidence="1">
    <location>
        <position position="99"/>
    </location>
</feature>
<accession>A0AAW7XBS3</accession>
<evidence type="ECO:0000313" key="1">
    <source>
        <dbReference type="EMBL" id="MDO6425024.1"/>
    </source>
</evidence>